<organism evidence="2 3">
    <name type="scientific">Micromonospora humi</name>
    <dbReference type="NCBI Taxonomy" id="745366"/>
    <lineage>
        <taxon>Bacteria</taxon>
        <taxon>Bacillati</taxon>
        <taxon>Actinomycetota</taxon>
        <taxon>Actinomycetes</taxon>
        <taxon>Micromonosporales</taxon>
        <taxon>Micromonosporaceae</taxon>
        <taxon>Micromonospora</taxon>
    </lineage>
</organism>
<keyword evidence="1" id="KW-0472">Membrane</keyword>
<dbReference type="STRING" id="745366.GA0070213_112195"/>
<name>A0A1C5JPN2_9ACTN</name>
<dbReference type="Proteomes" id="UP000199360">
    <property type="component" value="Unassembled WGS sequence"/>
</dbReference>
<sequence>MSESTPSDPQQLRAEIAQTRAALGDTVEALAAKTDVKARAKVAAEEAGAQAKATVNAAVGRAGQVAGAVTERLASTSESIETSVREHDLPERVRRPLPVAAIGAVAVLAVVLVVLARRRRA</sequence>
<feature type="transmembrane region" description="Helical" evidence="1">
    <location>
        <begin position="97"/>
        <end position="116"/>
    </location>
</feature>
<dbReference type="Pfam" id="PF12277">
    <property type="entry name" value="DUF3618"/>
    <property type="match status" value="1"/>
</dbReference>
<gene>
    <name evidence="2" type="ORF">GA0070213_112195</name>
</gene>
<dbReference type="InterPro" id="IPR022062">
    <property type="entry name" value="DUF3618"/>
</dbReference>
<dbReference type="EMBL" id="FMDM01000012">
    <property type="protein sequence ID" value="SCG72477.1"/>
    <property type="molecule type" value="Genomic_DNA"/>
</dbReference>
<dbReference type="AlphaFoldDB" id="A0A1C5JPN2"/>
<accession>A0A1C5JPN2</accession>
<dbReference type="RefSeq" id="WP_091068181.1">
    <property type="nucleotide sequence ID" value="NZ_FMDM01000012.1"/>
</dbReference>
<keyword evidence="1" id="KW-0812">Transmembrane</keyword>
<reference evidence="3" key="1">
    <citation type="submission" date="2016-06" db="EMBL/GenBank/DDBJ databases">
        <authorList>
            <person name="Varghese N."/>
            <person name="Submissions Spin"/>
        </authorList>
    </citation>
    <scope>NUCLEOTIDE SEQUENCE [LARGE SCALE GENOMIC DNA]</scope>
    <source>
        <strain evidence="3">DSM 45647</strain>
    </source>
</reference>
<evidence type="ECO:0008006" key="4">
    <source>
        <dbReference type="Google" id="ProtNLM"/>
    </source>
</evidence>
<evidence type="ECO:0000313" key="2">
    <source>
        <dbReference type="EMBL" id="SCG72477.1"/>
    </source>
</evidence>
<evidence type="ECO:0000256" key="1">
    <source>
        <dbReference type="SAM" id="Phobius"/>
    </source>
</evidence>
<proteinExistence type="predicted"/>
<evidence type="ECO:0000313" key="3">
    <source>
        <dbReference type="Proteomes" id="UP000199360"/>
    </source>
</evidence>
<protein>
    <recommendedName>
        <fullName evidence="4">DUF3618 domain-containing protein</fullName>
    </recommendedName>
</protein>
<dbReference type="OrthoDB" id="3298887at2"/>
<keyword evidence="1" id="KW-1133">Transmembrane helix</keyword>
<keyword evidence="3" id="KW-1185">Reference proteome</keyword>